<feature type="domain" description="CMP/dCMP-type deaminase" evidence="5">
    <location>
        <begin position="23"/>
        <end position="146"/>
    </location>
</feature>
<dbReference type="InterPro" id="IPR016192">
    <property type="entry name" value="APOBEC/CMP_deaminase_Zn-bd"/>
</dbReference>
<organism evidence="6 7">
    <name type="scientific">Gordonia phage Gravy</name>
    <dbReference type="NCBI Taxonomy" id="2094133"/>
    <lineage>
        <taxon>Viruses</taxon>
        <taxon>Duplodnaviria</taxon>
        <taxon>Heunggongvirae</taxon>
        <taxon>Uroviricota</taxon>
        <taxon>Caudoviricetes</taxon>
        <taxon>Deejayvirinae</taxon>
        <taxon>Tanisvirus</taxon>
        <taxon>Tanisvirus tanis</taxon>
    </lineage>
</organism>
<dbReference type="EMBL" id="MG962368">
    <property type="protein sequence ID" value="AVO25304.1"/>
    <property type="molecule type" value="Genomic_DNA"/>
</dbReference>
<gene>
    <name evidence="6" type="primary">64</name>
    <name evidence="6" type="ORF">PBI_GRAVY_64</name>
</gene>
<reference evidence="6 7" key="1">
    <citation type="submission" date="2018-02" db="EMBL/GenBank/DDBJ databases">
        <authorList>
            <person name="Aull H.G."/>
            <person name="Garlena R.A."/>
            <person name="Russell D.A."/>
            <person name="Pop W.H."/>
            <person name="Jacobs-Sera D."/>
            <person name="Hatfull G.F."/>
        </authorList>
    </citation>
    <scope>NUCLEOTIDE SEQUENCE [LARGE SCALE GENOMIC DNA]</scope>
</reference>
<keyword evidence="3" id="KW-0378">Hydrolase</keyword>
<sequence length="171" mass="18661">MSLSLSNDLEDLVSAAPIHIRPSWDEYGLALASAAATRADCTRRKVGAALMASDHSIVGTGYNGGRSKGLSCLKGECPRGRLSHIQLPADSPYDTGGGKCVALHAEWNIMLRASWEQLNGSTLYITEEPCHICKNLIGGTNIARVMWPDGVWDRVDEENNVLMDENQFKLF</sequence>
<proteinExistence type="inferred from homology"/>
<protein>
    <submittedName>
        <fullName evidence="6">Deoxycytidylate deaminase</fullName>
    </submittedName>
</protein>
<dbReference type="PANTHER" id="PTHR11086">
    <property type="entry name" value="DEOXYCYTIDYLATE DEAMINASE-RELATED"/>
    <property type="match status" value="1"/>
</dbReference>
<evidence type="ECO:0000256" key="1">
    <source>
        <dbReference type="ARBA" id="ARBA00006576"/>
    </source>
</evidence>
<dbReference type="GO" id="GO:0004132">
    <property type="term" value="F:dCMP deaminase activity"/>
    <property type="evidence" value="ECO:0007669"/>
    <property type="project" value="TreeGrafter"/>
</dbReference>
<dbReference type="PROSITE" id="PS00903">
    <property type="entry name" value="CYT_DCMP_DEAMINASES_1"/>
    <property type="match status" value="1"/>
</dbReference>
<accession>A0A2P1JYD7</accession>
<keyword evidence="4" id="KW-0862">Zinc</keyword>
<dbReference type="PANTHER" id="PTHR11086:SF18">
    <property type="entry name" value="DEOXYCYTIDYLATE DEAMINASE"/>
    <property type="match status" value="1"/>
</dbReference>
<dbReference type="InterPro" id="IPR002125">
    <property type="entry name" value="CMP_dCMP_dom"/>
</dbReference>
<dbReference type="SUPFAM" id="SSF53927">
    <property type="entry name" value="Cytidine deaminase-like"/>
    <property type="match status" value="1"/>
</dbReference>
<evidence type="ECO:0000256" key="2">
    <source>
        <dbReference type="ARBA" id="ARBA00022723"/>
    </source>
</evidence>
<dbReference type="Proteomes" id="UP000240261">
    <property type="component" value="Segment"/>
</dbReference>
<dbReference type="Pfam" id="PF00383">
    <property type="entry name" value="dCMP_cyt_deam_1"/>
    <property type="match status" value="1"/>
</dbReference>
<dbReference type="InterPro" id="IPR016193">
    <property type="entry name" value="Cytidine_deaminase-like"/>
</dbReference>
<dbReference type="Gene3D" id="3.40.140.10">
    <property type="entry name" value="Cytidine Deaminase, domain 2"/>
    <property type="match status" value="1"/>
</dbReference>
<dbReference type="GO" id="GO:0008270">
    <property type="term" value="F:zinc ion binding"/>
    <property type="evidence" value="ECO:0007669"/>
    <property type="project" value="InterPro"/>
</dbReference>
<evidence type="ECO:0000256" key="4">
    <source>
        <dbReference type="ARBA" id="ARBA00022833"/>
    </source>
</evidence>
<evidence type="ECO:0000313" key="6">
    <source>
        <dbReference type="EMBL" id="AVO25304.1"/>
    </source>
</evidence>
<dbReference type="InterPro" id="IPR015517">
    <property type="entry name" value="dCMP_deaminase-rel"/>
</dbReference>
<evidence type="ECO:0000259" key="5">
    <source>
        <dbReference type="Pfam" id="PF00383"/>
    </source>
</evidence>
<comment type="similarity">
    <text evidence="1">Belongs to the cytidine and deoxycytidylate deaminase family.</text>
</comment>
<name>A0A2P1JYD7_9CAUD</name>
<evidence type="ECO:0000313" key="7">
    <source>
        <dbReference type="Proteomes" id="UP000240261"/>
    </source>
</evidence>
<evidence type="ECO:0000256" key="3">
    <source>
        <dbReference type="ARBA" id="ARBA00022801"/>
    </source>
</evidence>
<keyword evidence="2" id="KW-0479">Metal-binding</keyword>